<feature type="signal peptide" evidence="1">
    <location>
        <begin position="1"/>
        <end position="20"/>
    </location>
</feature>
<evidence type="ECO:0000313" key="3">
    <source>
        <dbReference type="Proteomes" id="UP000319949"/>
    </source>
</evidence>
<dbReference type="Gene3D" id="1.20.120.1490">
    <property type="match status" value="1"/>
</dbReference>
<keyword evidence="3" id="KW-1185">Reference proteome</keyword>
<gene>
    <name evidence="2" type="ORF">FBZ96_103736</name>
</gene>
<comment type="caution">
    <text evidence="2">The sequence shown here is derived from an EMBL/GenBank/DDBJ whole genome shotgun (WGS) entry which is preliminary data.</text>
</comment>
<feature type="chain" id="PRO_5022072664" evidence="1">
    <location>
        <begin position="21"/>
        <end position="180"/>
    </location>
</feature>
<keyword evidence="1" id="KW-0732">Signal</keyword>
<dbReference type="AlphaFoldDB" id="A0A560DXX4"/>
<evidence type="ECO:0000313" key="2">
    <source>
        <dbReference type="EMBL" id="TWB01954.1"/>
    </source>
</evidence>
<dbReference type="RefSeq" id="WP_145661402.1">
    <property type="nucleotide sequence ID" value="NZ_VITK01000003.1"/>
</dbReference>
<proteinExistence type="predicted"/>
<sequence>MRRLALLAAMLIVTCSAADAQSSQPYAGLEQRSIKALSHQQIDDLRTGRGMGLALAAELNGYPGPSHVLELGDRLELTPDQRAQVQRLFDAMKEEAIPLGHKLVEQEMELDRLFSARVVTSESLRATIAAISETQARLREGHLKYHLSTAVLLSQSQMQRYAELRGYLRPDSSEGHKHRH</sequence>
<evidence type="ECO:0000256" key="1">
    <source>
        <dbReference type="SAM" id="SignalP"/>
    </source>
</evidence>
<protein>
    <submittedName>
        <fullName evidence="2">Heavy-metal resistance protein</fullName>
    </submittedName>
</protein>
<dbReference type="InterPro" id="IPR025961">
    <property type="entry name" value="Metal_resist"/>
</dbReference>
<name>A0A560DXX4_9BRAD</name>
<dbReference type="Proteomes" id="UP000319949">
    <property type="component" value="Unassembled WGS sequence"/>
</dbReference>
<dbReference type="Pfam" id="PF13801">
    <property type="entry name" value="Metal_resist"/>
    <property type="match status" value="1"/>
</dbReference>
<accession>A0A560DXX4</accession>
<reference evidence="2 3" key="1">
    <citation type="submission" date="2019-06" db="EMBL/GenBank/DDBJ databases">
        <title>Genomic Encyclopedia of Type Strains, Phase IV (KMG-V): Genome sequencing to study the core and pangenomes of soil and plant-associated prokaryotes.</title>
        <authorList>
            <person name="Whitman W."/>
        </authorList>
    </citation>
    <scope>NUCLEOTIDE SEQUENCE [LARGE SCALE GENOMIC DNA]</scope>
    <source>
        <strain evidence="2 3">BR 510</strain>
    </source>
</reference>
<dbReference type="EMBL" id="VITK01000003">
    <property type="protein sequence ID" value="TWB01954.1"/>
    <property type="molecule type" value="Genomic_DNA"/>
</dbReference>
<dbReference type="STRING" id="1803665.GCA_001641335_04340"/>
<organism evidence="2 3">
    <name type="scientific">Bradyrhizobium stylosanthis</name>
    <dbReference type="NCBI Taxonomy" id="1803665"/>
    <lineage>
        <taxon>Bacteria</taxon>
        <taxon>Pseudomonadati</taxon>
        <taxon>Pseudomonadota</taxon>
        <taxon>Alphaproteobacteria</taxon>
        <taxon>Hyphomicrobiales</taxon>
        <taxon>Nitrobacteraceae</taxon>
        <taxon>Bradyrhizobium</taxon>
    </lineage>
</organism>
<dbReference type="OrthoDB" id="7353511at2"/>